<feature type="transmembrane region" description="Helical" evidence="7">
    <location>
        <begin position="62"/>
        <end position="87"/>
    </location>
</feature>
<evidence type="ECO:0000256" key="1">
    <source>
        <dbReference type="ARBA" id="ARBA00004651"/>
    </source>
</evidence>
<dbReference type="OrthoDB" id="9766690at2"/>
<protein>
    <submittedName>
        <fullName evidence="8">Dicarboxylate/amino acid:cation symporter</fullName>
    </submittedName>
</protein>
<dbReference type="GeneID" id="44131428"/>
<accession>A0A2M8WCK6</accession>
<dbReference type="Pfam" id="PF00375">
    <property type="entry name" value="SDF"/>
    <property type="match status" value="1"/>
</dbReference>
<evidence type="ECO:0000256" key="6">
    <source>
        <dbReference type="ARBA" id="ARBA00023136"/>
    </source>
</evidence>
<comment type="caution">
    <text evidence="8">The sequence shown here is derived from an EMBL/GenBank/DDBJ whole genome shotgun (WGS) entry which is preliminary data.</text>
</comment>
<dbReference type="GO" id="GO:0005886">
    <property type="term" value="C:plasma membrane"/>
    <property type="evidence" value="ECO:0007669"/>
    <property type="project" value="UniProtKB-SubCell"/>
</dbReference>
<evidence type="ECO:0000256" key="4">
    <source>
        <dbReference type="ARBA" id="ARBA00022692"/>
    </source>
</evidence>
<feature type="transmembrane region" description="Helical" evidence="7">
    <location>
        <begin position="27"/>
        <end position="50"/>
    </location>
</feature>
<keyword evidence="6 7" id="KW-0472">Membrane</keyword>
<feature type="transmembrane region" description="Helical" evidence="7">
    <location>
        <begin position="172"/>
        <end position="190"/>
    </location>
</feature>
<feature type="transmembrane region" description="Helical" evidence="7">
    <location>
        <begin position="243"/>
        <end position="267"/>
    </location>
</feature>
<dbReference type="Proteomes" id="UP000287746">
    <property type="component" value="Unassembled WGS sequence"/>
</dbReference>
<dbReference type="GO" id="GO:0015293">
    <property type="term" value="F:symporter activity"/>
    <property type="evidence" value="ECO:0007669"/>
    <property type="project" value="UniProtKB-KW"/>
</dbReference>
<proteinExistence type="predicted"/>
<organism evidence="8 10">
    <name type="scientific">Sphingomonas koreensis</name>
    <dbReference type="NCBI Taxonomy" id="93064"/>
    <lineage>
        <taxon>Bacteria</taxon>
        <taxon>Pseudomonadati</taxon>
        <taxon>Pseudomonadota</taxon>
        <taxon>Alphaproteobacteria</taxon>
        <taxon>Sphingomonadales</taxon>
        <taxon>Sphingomonadaceae</taxon>
        <taxon>Sphingomonas</taxon>
    </lineage>
</organism>
<dbReference type="EMBL" id="QQWO01000004">
    <property type="protein sequence ID" value="RSV05529.1"/>
    <property type="molecule type" value="Genomic_DNA"/>
</dbReference>
<dbReference type="RefSeq" id="WP_083629285.1">
    <property type="nucleotide sequence ID" value="NZ_CP018820.1"/>
</dbReference>
<dbReference type="Proteomes" id="UP000286681">
    <property type="component" value="Unassembled WGS sequence"/>
</dbReference>
<evidence type="ECO:0000313" key="11">
    <source>
        <dbReference type="Proteomes" id="UP000287746"/>
    </source>
</evidence>
<keyword evidence="4 7" id="KW-0812">Transmembrane</keyword>
<evidence type="ECO:0000313" key="9">
    <source>
        <dbReference type="EMBL" id="RSY80998.1"/>
    </source>
</evidence>
<reference evidence="10 11" key="1">
    <citation type="submission" date="2018-07" db="EMBL/GenBank/DDBJ databases">
        <title>Genomic and Epidemiologic Investigation of an Indolent Hospital Outbreak.</title>
        <authorList>
            <person name="Johnson R.C."/>
            <person name="Deming C."/>
            <person name="Conlan S."/>
            <person name="Zellmer C.J."/>
            <person name="Michelin A.V."/>
            <person name="Lee-Lin S."/>
            <person name="Thomas P.J."/>
            <person name="Park M."/>
            <person name="Weingarten R.A."/>
            <person name="Less J."/>
            <person name="Dekker J.P."/>
            <person name="Frank K.M."/>
            <person name="Musser K.A."/>
            <person name="Mcquiston J.R."/>
            <person name="Henderson D.K."/>
            <person name="Lau A.F."/>
            <person name="Palmore T.N."/>
            <person name="Segre J.A."/>
        </authorList>
    </citation>
    <scope>NUCLEOTIDE SEQUENCE [LARGE SCALE GENOMIC DNA]</scope>
    <source>
        <strain evidence="9 11">SK-CDC1_0717</strain>
        <strain evidence="8 10">SK-NIH.Env10_0317</strain>
    </source>
</reference>
<keyword evidence="3" id="KW-1003">Cell membrane</keyword>
<feature type="transmembrane region" description="Helical" evidence="7">
    <location>
        <begin position="211"/>
        <end position="231"/>
    </location>
</feature>
<evidence type="ECO:0000313" key="10">
    <source>
        <dbReference type="Proteomes" id="UP000286681"/>
    </source>
</evidence>
<sequence>MSLIFRTLAALVGIVLGPSNRAQPVRILIALVAALVIGVGAAATAPQGALVAADWIAPVGTIWLHALQMTIIPLVVSLLITGISATAEKARAGRLAGRAFITFIVLLWFSSAIGGALTVFYLDLFPLASSSAQALQGALAEKTPEIGTVPPFVDFIVAMVPSNPVTSAANDAFLPLILFTTVFAFALTRLPREQRETLTRFFEALGNTMLVVINWVLWLGPIGVAALAYMVGARAGTAAFGALLHYVAILCGVGLVMWLLAAPFGIIAGRVSPMRYIRAVAPSQAVAFSTQSSLASLPAMLKATETLGVPAAHSGVALPIAVAIFRWTGPAMNFAVAIYVAHLLGIELGPSQLAAGWVVAAITTMGAVGLPGTISFVSSIAPIATAMGVPLPMLGLLVAVETIPDLFRTLGNVAMDVSATRVVSLRTGGEGELEDETDRLLRE</sequence>
<comment type="subcellular location">
    <subcellularLocation>
        <location evidence="1">Cell membrane</location>
        <topology evidence="1">Multi-pass membrane protein</topology>
    </subcellularLocation>
</comment>
<dbReference type="PRINTS" id="PR00173">
    <property type="entry name" value="EDTRNSPORT"/>
</dbReference>
<keyword evidence="5 7" id="KW-1133">Transmembrane helix</keyword>
<feature type="transmembrane region" description="Helical" evidence="7">
    <location>
        <begin position="353"/>
        <end position="374"/>
    </location>
</feature>
<keyword evidence="2" id="KW-0813">Transport</keyword>
<evidence type="ECO:0000256" key="3">
    <source>
        <dbReference type="ARBA" id="ARBA00022475"/>
    </source>
</evidence>
<dbReference type="InterPro" id="IPR036458">
    <property type="entry name" value="Na:dicarbo_symporter_sf"/>
</dbReference>
<gene>
    <name evidence="8" type="ORF">CA257_06155</name>
    <name evidence="9" type="ORF">DAH66_14955</name>
</gene>
<dbReference type="AlphaFoldDB" id="A0A2M8WCK6"/>
<evidence type="ECO:0000256" key="7">
    <source>
        <dbReference type="SAM" id="Phobius"/>
    </source>
</evidence>
<name>A0A2M8WCK6_9SPHN</name>
<feature type="transmembrane region" description="Helical" evidence="7">
    <location>
        <begin position="320"/>
        <end position="341"/>
    </location>
</feature>
<evidence type="ECO:0000313" key="8">
    <source>
        <dbReference type="EMBL" id="RSV05529.1"/>
    </source>
</evidence>
<dbReference type="EMBL" id="QQYZ01000015">
    <property type="protein sequence ID" value="RSY80998.1"/>
    <property type="molecule type" value="Genomic_DNA"/>
</dbReference>
<dbReference type="Gene3D" id="1.10.3860.10">
    <property type="entry name" value="Sodium:dicarboxylate symporter"/>
    <property type="match status" value="1"/>
</dbReference>
<dbReference type="InterPro" id="IPR001991">
    <property type="entry name" value="Na-dicarboxylate_symporter"/>
</dbReference>
<evidence type="ECO:0000256" key="5">
    <source>
        <dbReference type="ARBA" id="ARBA00022989"/>
    </source>
</evidence>
<feature type="transmembrane region" description="Helical" evidence="7">
    <location>
        <begin position="99"/>
        <end position="122"/>
    </location>
</feature>
<dbReference type="PANTHER" id="PTHR42865:SF7">
    <property type="entry name" value="PROTON_GLUTAMATE-ASPARTATE SYMPORTER"/>
    <property type="match status" value="1"/>
</dbReference>
<evidence type="ECO:0000256" key="2">
    <source>
        <dbReference type="ARBA" id="ARBA00022448"/>
    </source>
</evidence>
<dbReference type="SUPFAM" id="SSF118215">
    <property type="entry name" value="Proton glutamate symport protein"/>
    <property type="match status" value="1"/>
</dbReference>
<dbReference type="PANTHER" id="PTHR42865">
    <property type="entry name" value="PROTON/GLUTAMATE-ASPARTATE SYMPORTER"/>
    <property type="match status" value="1"/>
</dbReference>